<dbReference type="InterPro" id="IPR018062">
    <property type="entry name" value="HTH_AraC-typ_CS"/>
</dbReference>
<evidence type="ECO:0000256" key="2">
    <source>
        <dbReference type="ARBA" id="ARBA00023125"/>
    </source>
</evidence>
<dbReference type="EMBL" id="JBEWSZ010000001">
    <property type="protein sequence ID" value="MET2825803.1"/>
    <property type="molecule type" value="Genomic_DNA"/>
</dbReference>
<gene>
    <name evidence="5" type="ORF">ABVQ20_02305</name>
</gene>
<dbReference type="InterPro" id="IPR020449">
    <property type="entry name" value="Tscrpt_reg_AraC-type_HTH"/>
</dbReference>
<keyword evidence="2" id="KW-0238">DNA-binding</keyword>
<dbReference type="PANTHER" id="PTHR46796">
    <property type="entry name" value="HTH-TYPE TRANSCRIPTIONAL ACTIVATOR RHAS-RELATED"/>
    <property type="match status" value="1"/>
</dbReference>
<feature type="domain" description="HTH araC/xylS-type" evidence="4">
    <location>
        <begin position="220"/>
        <end position="319"/>
    </location>
</feature>
<dbReference type="InterPro" id="IPR009057">
    <property type="entry name" value="Homeodomain-like_sf"/>
</dbReference>
<evidence type="ECO:0000256" key="3">
    <source>
        <dbReference type="ARBA" id="ARBA00023163"/>
    </source>
</evidence>
<evidence type="ECO:0000313" key="5">
    <source>
        <dbReference type="EMBL" id="MET2825803.1"/>
    </source>
</evidence>
<accession>A0ABV2D7Q1</accession>
<evidence type="ECO:0000313" key="6">
    <source>
        <dbReference type="Proteomes" id="UP001548832"/>
    </source>
</evidence>
<keyword evidence="3" id="KW-0804">Transcription</keyword>
<evidence type="ECO:0000259" key="4">
    <source>
        <dbReference type="PROSITE" id="PS01124"/>
    </source>
</evidence>
<dbReference type="SUPFAM" id="SSF46689">
    <property type="entry name" value="Homeodomain-like"/>
    <property type="match status" value="1"/>
</dbReference>
<dbReference type="Pfam" id="PF12833">
    <property type="entry name" value="HTH_18"/>
    <property type="match status" value="1"/>
</dbReference>
<evidence type="ECO:0000256" key="1">
    <source>
        <dbReference type="ARBA" id="ARBA00023015"/>
    </source>
</evidence>
<organism evidence="5 6">
    <name type="scientific">Mesorhizobium shangrilense</name>
    <dbReference type="NCBI Taxonomy" id="460060"/>
    <lineage>
        <taxon>Bacteria</taxon>
        <taxon>Pseudomonadati</taxon>
        <taxon>Pseudomonadota</taxon>
        <taxon>Alphaproteobacteria</taxon>
        <taxon>Hyphomicrobiales</taxon>
        <taxon>Phyllobacteriaceae</taxon>
        <taxon>Mesorhizobium</taxon>
    </lineage>
</organism>
<sequence length="319" mass="34908">MKKSVFSSNDLPGHLDDRARFALWQDIHVAEIWSVEYATSDNVRFEADIEAMAVGPLVLGRMAGTIKNATRRASNIADDGRDGYLLLVNNGDTILSGAQVGRDYSVGKGEGALVSASEALKMTGGDKNIWMNVVIPRAILGNAFAGIDDRLALSIGADNEALDMLKRYCRFLETGPAVISPDLVTHATETIVDLIGLATGAKGETAELAGLRGLRAARLQAILNKMRDNFADPAISAQGVAQQLRLSVRYVHDLLQETGISFAERILELRLQRAHRMLCDRRNDRMRVSEIALLSGFSDVSYFNRCFRRRFGITPSGAR</sequence>
<dbReference type="InterPro" id="IPR018060">
    <property type="entry name" value="HTH_AraC"/>
</dbReference>
<comment type="caution">
    <text evidence="5">The sequence shown here is derived from an EMBL/GenBank/DDBJ whole genome shotgun (WGS) entry which is preliminary data.</text>
</comment>
<dbReference type="RefSeq" id="WP_354457883.1">
    <property type="nucleotide sequence ID" value="NZ_JBEWSZ010000001.1"/>
</dbReference>
<keyword evidence="1" id="KW-0805">Transcription regulation</keyword>
<dbReference type="InterPro" id="IPR050204">
    <property type="entry name" value="AraC_XylS_family_regulators"/>
</dbReference>
<keyword evidence="6" id="KW-1185">Reference proteome</keyword>
<proteinExistence type="predicted"/>
<dbReference type="SMART" id="SM00342">
    <property type="entry name" value="HTH_ARAC"/>
    <property type="match status" value="1"/>
</dbReference>
<dbReference type="Proteomes" id="UP001548832">
    <property type="component" value="Unassembled WGS sequence"/>
</dbReference>
<dbReference type="PROSITE" id="PS01124">
    <property type="entry name" value="HTH_ARAC_FAMILY_2"/>
    <property type="match status" value="1"/>
</dbReference>
<reference evidence="5 6" key="1">
    <citation type="submission" date="2024-06" db="EMBL/GenBank/DDBJ databases">
        <authorList>
            <person name="Kim D.-U."/>
        </authorList>
    </citation>
    <scope>NUCLEOTIDE SEQUENCE [LARGE SCALE GENOMIC DNA]</scope>
    <source>
        <strain evidence="5 6">KACC15460</strain>
    </source>
</reference>
<protein>
    <submittedName>
        <fullName evidence="5">Helix-turn-helix transcriptional regulator</fullName>
    </submittedName>
</protein>
<dbReference type="Gene3D" id="1.10.10.60">
    <property type="entry name" value="Homeodomain-like"/>
    <property type="match status" value="1"/>
</dbReference>
<dbReference type="PANTHER" id="PTHR46796:SF6">
    <property type="entry name" value="ARAC SUBFAMILY"/>
    <property type="match status" value="1"/>
</dbReference>
<name>A0ABV2D7Q1_9HYPH</name>
<dbReference type="PROSITE" id="PS00041">
    <property type="entry name" value="HTH_ARAC_FAMILY_1"/>
    <property type="match status" value="1"/>
</dbReference>
<dbReference type="PRINTS" id="PR00032">
    <property type="entry name" value="HTHARAC"/>
</dbReference>